<dbReference type="InterPro" id="IPR003265">
    <property type="entry name" value="HhH-GPD_domain"/>
</dbReference>
<keyword evidence="6" id="KW-0378">Hydrolase</keyword>
<keyword evidence="1" id="KW-0004">4Fe-4S</keyword>
<keyword evidence="6" id="KW-0255">Endonuclease</keyword>
<dbReference type="EC" id="4.2.99.18" evidence="6"/>
<evidence type="ECO:0000256" key="3">
    <source>
        <dbReference type="ARBA" id="ARBA00023004"/>
    </source>
</evidence>
<dbReference type="EMBL" id="LNQE01001877">
    <property type="protein sequence ID" value="KUG03550.1"/>
    <property type="molecule type" value="Genomic_DNA"/>
</dbReference>
<comment type="caution">
    <text evidence="6">The sequence shown here is derived from an EMBL/GenBank/DDBJ whole genome shotgun (WGS) entry which is preliminary data.</text>
</comment>
<reference evidence="6" key="1">
    <citation type="journal article" date="2015" name="Proc. Natl. Acad. Sci. U.S.A.">
        <title>Networks of energetic and metabolic interactions define dynamics in microbial communities.</title>
        <authorList>
            <person name="Embree M."/>
            <person name="Liu J.K."/>
            <person name="Al-Bassam M.M."/>
            <person name="Zengler K."/>
        </authorList>
    </citation>
    <scope>NUCLEOTIDE SEQUENCE</scope>
</reference>
<dbReference type="PANTHER" id="PTHR10359:SF19">
    <property type="entry name" value="DNA REPAIR GLYCOSYLASE MJ1434-RELATED"/>
    <property type="match status" value="1"/>
</dbReference>
<dbReference type="Pfam" id="PF00730">
    <property type="entry name" value="HhH-GPD"/>
    <property type="match status" value="1"/>
</dbReference>
<name>A0A0W8E4F7_9ZZZZ</name>
<dbReference type="SUPFAM" id="SSF48150">
    <property type="entry name" value="DNA-glycosylase"/>
    <property type="match status" value="1"/>
</dbReference>
<protein>
    <submittedName>
        <fullName evidence="6">Endonuclease iii</fullName>
        <ecNumber evidence="6">4.2.99.18</ecNumber>
    </submittedName>
</protein>
<dbReference type="GO" id="GO:0046872">
    <property type="term" value="F:metal ion binding"/>
    <property type="evidence" value="ECO:0007669"/>
    <property type="project" value="UniProtKB-KW"/>
</dbReference>
<dbReference type="Gene3D" id="1.10.340.30">
    <property type="entry name" value="Hypothetical protein, domain 2"/>
    <property type="match status" value="1"/>
</dbReference>
<dbReference type="Gene3D" id="1.10.1670.10">
    <property type="entry name" value="Helix-hairpin-Helix base-excision DNA repair enzymes (C-terminal)"/>
    <property type="match status" value="1"/>
</dbReference>
<keyword evidence="3" id="KW-0408">Iron</keyword>
<dbReference type="InterPro" id="IPR011257">
    <property type="entry name" value="DNA_glycosylase"/>
</dbReference>
<keyword evidence="4" id="KW-0411">Iron-sulfur</keyword>
<gene>
    <name evidence="6" type="ORF">ASZ90_018983</name>
</gene>
<organism evidence="6">
    <name type="scientific">hydrocarbon metagenome</name>
    <dbReference type="NCBI Taxonomy" id="938273"/>
    <lineage>
        <taxon>unclassified sequences</taxon>
        <taxon>metagenomes</taxon>
        <taxon>ecological metagenomes</taxon>
    </lineage>
</organism>
<keyword evidence="2" id="KW-0479">Metal-binding</keyword>
<dbReference type="GO" id="GO:0051539">
    <property type="term" value="F:4 iron, 4 sulfur cluster binding"/>
    <property type="evidence" value="ECO:0007669"/>
    <property type="project" value="UniProtKB-KW"/>
</dbReference>
<dbReference type="InterPro" id="IPR023170">
    <property type="entry name" value="HhH_base_excis_C"/>
</dbReference>
<proteinExistence type="predicted"/>
<evidence type="ECO:0000259" key="5">
    <source>
        <dbReference type="SMART" id="SM00478"/>
    </source>
</evidence>
<keyword evidence="6" id="KW-0540">Nuclease</keyword>
<dbReference type="GO" id="GO:0006284">
    <property type="term" value="P:base-excision repair"/>
    <property type="evidence" value="ECO:0007669"/>
    <property type="project" value="InterPro"/>
</dbReference>
<evidence type="ECO:0000313" key="6">
    <source>
        <dbReference type="EMBL" id="KUG03550.1"/>
    </source>
</evidence>
<evidence type="ECO:0000256" key="2">
    <source>
        <dbReference type="ARBA" id="ARBA00022723"/>
    </source>
</evidence>
<feature type="domain" description="HhH-GPD" evidence="5">
    <location>
        <begin position="41"/>
        <end position="200"/>
    </location>
</feature>
<keyword evidence="6" id="KW-0456">Lyase</keyword>
<dbReference type="CDD" id="cd00056">
    <property type="entry name" value="ENDO3c"/>
    <property type="match status" value="1"/>
</dbReference>
<accession>A0A0W8E4F7</accession>
<sequence>MRMSVKKETVTQIYRMLFRHYGPRGWWPGESRLEIIVGAILTQAVAWKNVEKAIHNLKMEKVLAFQPLLNMPEEDLATLIKPALYNRQKAKKIKAMMNFIAKEYNGELDFMFKSTLPDLREKLLGIWGIGPETADSILLYAGNMPIFVVDAYTIRIFSRLGMVDENISYQQMQNFMHENVESDIYIYNEYHALLVALGADCCRKKNADCLLCPITSLCKRSSHLQE</sequence>
<evidence type="ECO:0000256" key="1">
    <source>
        <dbReference type="ARBA" id="ARBA00022485"/>
    </source>
</evidence>
<evidence type="ECO:0000256" key="4">
    <source>
        <dbReference type="ARBA" id="ARBA00023014"/>
    </source>
</evidence>
<dbReference type="PIRSF" id="PIRSF001435">
    <property type="entry name" value="Nth"/>
    <property type="match status" value="1"/>
</dbReference>
<dbReference type="AlphaFoldDB" id="A0A0W8E4F7"/>
<dbReference type="GO" id="GO:0140078">
    <property type="term" value="F:class I DNA-(apurinic or apyrimidinic site) endonuclease activity"/>
    <property type="evidence" value="ECO:0007669"/>
    <property type="project" value="UniProtKB-EC"/>
</dbReference>
<dbReference type="SMART" id="SM00478">
    <property type="entry name" value="ENDO3c"/>
    <property type="match status" value="1"/>
</dbReference>
<dbReference type="PANTHER" id="PTHR10359">
    <property type="entry name" value="A/G-SPECIFIC ADENINE GLYCOSYLASE/ENDONUCLEASE III"/>
    <property type="match status" value="1"/>
</dbReference>